<dbReference type="Proteomes" id="UP001595847">
    <property type="component" value="Unassembled WGS sequence"/>
</dbReference>
<dbReference type="PANTHER" id="PTHR43877:SF1">
    <property type="entry name" value="ACETYLTRANSFERASE"/>
    <property type="match status" value="1"/>
</dbReference>
<dbReference type="Pfam" id="PF00583">
    <property type="entry name" value="Acetyltransf_1"/>
    <property type="match status" value="1"/>
</dbReference>
<proteinExistence type="predicted"/>
<dbReference type="PROSITE" id="PS51186">
    <property type="entry name" value="GNAT"/>
    <property type="match status" value="1"/>
</dbReference>
<dbReference type="SUPFAM" id="SSF55729">
    <property type="entry name" value="Acyl-CoA N-acyltransferases (Nat)"/>
    <property type="match status" value="1"/>
</dbReference>
<keyword evidence="5" id="KW-1185">Reference proteome</keyword>
<comment type="caution">
    <text evidence="4">The sequence shown here is derived from an EMBL/GenBank/DDBJ whole genome shotgun (WGS) entry which is preliminary data.</text>
</comment>
<dbReference type="EMBL" id="JBHSBH010000004">
    <property type="protein sequence ID" value="MFC3995419.1"/>
    <property type="molecule type" value="Genomic_DNA"/>
</dbReference>
<dbReference type="InterPro" id="IPR016181">
    <property type="entry name" value="Acyl_CoA_acyltransferase"/>
</dbReference>
<dbReference type="InterPro" id="IPR050832">
    <property type="entry name" value="Bact_Acetyltransf"/>
</dbReference>
<dbReference type="GO" id="GO:0016746">
    <property type="term" value="F:acyltransferase activity"/>
    <property type="evidence" value="ECO:0007669"/>
    <property type="project" value="UniProtKB-KW"/>
</dbReference>
<evidence type="ECO:0000256" key="2">
    <source>
        <dbReference type="ARBA" id="ARBA00023315"/>
    </source>
</evidence>
<evidence type="ECO:0000313" key="4">
    <source>
        <dbReference type="EMBL" id="MFC3995419.1"/>
    </source>
</evidence>
<feature type="domain" description="N-acetyltransferase" evidence="3">
    <location>
        <begin position="5"/>
        <end position="175"/>
    </location>
</feature>
<gene>
    <name evidence="4" type="ORF">ACFOVU_05815</name>
</gene>
<keyword evidence="1 4" id="KW-0808">Transferase</keyword>
<keyword evidence="2 4" id="KW-0012">Acyltransferase</keyword>
<evidence type="ECO:0000256" key="1">
    <source>
        <dbReference type="ARBA" id="ARBA00022679"/>
    </source>
</evidence>
<dbReference type="InterPro" id="IPR000182">
    <property type="entry name" value="GNAT_dom"/>
</dbReference>
<evidence type="ECO:0000313" key="5">
    <source>
        <dbReference type="Proteomes" id="UP001595847"/>
    </source>
</evidence>
<reference evidence="5" key="1">
    <citation type="journal article" date="2019" name="Int. J. Syst. Evol. Microbiol.">
        <title>The Global Catalogue of Microorganisms (GCM) 10K type strain sequencing project: providing services to taxonomists for standard genome sequencing and annotation.</title>
        <authorList>
            <consortium name="The Broad Institute Genomics Platform"/>
            <consortium name="The Broad Institute Genome Sequencing Center for Infectious Disease"/>
            <person name="Wu L."/>
            <person name="Ma J."/>
        </authorList>
    </citation>
    <scope>NUCLEOTIDE SEQUENCE [LARGE SCALE GENOMIC DNA]</scope>
    <source>
        <strain evidence="5">TBRC 1826</strain>
    </source>
</reference>
<name>A0ABV8FJ76_9ACTN</name>
<dbReference type="CDD" id="cd04301">
    <property type="entry name" value="NAT_SF"/>
    <property type="match status" value="1"/>
</dbReference>
<organism evidence="4 5">
    <name type="scientific">Nocardiopsis sediminis</name>
    <dbReference type="NCBI Taxonomy" id="1778267"/>
    <lineage>
        <taxon>Bacteria</taxon>
        <taxon>Bacillati</taxon>
        <taxon>Actinomycetota</taxon>
        <taxon>Actinomycetes</taxon>
        <taxon>Streptosporangiales</taxon>
        <taxon>Nocardiopsidaceae</taxon>
        <taxon>Nocardiopsis</taxon>
    </lineage>
</organism>
<accession>A0ABV8FJ76</accession>
<dbReference type="PANTHER" id="PTHR43877">
    <property type="entry name" value="AMINOALKYLPHOSPHONATE N-ACETYLTRANSFERASE-RELATED-RELATED"/>
    <property type="match status" value="1"/>
</dbReference>
<dbReference type="RefSeq" id="WP_378530514.1">
    <property type="nucleotide sequence ID" value="NZ_JBHSBH010000004.1"/>
</dbReference>
<dbReference type="Gene3D" id="3.40.630.30">
    <property type="match status" value="1"/>
</dbReference>
<dbReference type="EC" id="2.3.-.-" evidence="4"/>
<protein>
    <submittedName>
        <fullName evidence="4">GNAT family N-acetyltransferase</fullName>
        <ecNumber evidence="4">2.3.-.-</ecNumber>
    </submittedName>
</protein>
<sequence>MSTQRFVRSARREDIDAVVDIQVAAWESMYGGLLPDAVRAELAGAEARSGFAAQWRAAVEAPPSPRHRLLVATDEDRVAGFAAIGPAQDPDSGPGDAEVLALHVGPGRVRRGHGSRLLNASVDHLVDDGFSAAHLWVLEAANPLRAFAESAGWRADGARRELDLGTPLPMVRLHAAIGEIA</sequence>
<evidence type="ECO:0000259" key="3">
    <source>
        <dbReference type="PROSITE" id="PS51186"/>
    </source>
</evidence>